<dbReference type="RefSeq" id="WP_163693970.1">
    <property type="nucleotide sequence ID" value="NZ_FXTW01000003.1"/>
</dbReference>
<protein>
    <recommendedName>
        <fullName evidence="2">protein-tyrosine-phosphatase</fullName>
        <ecNumber evidence="2">3.1.3.48</ecNumber>
    </recommendedName>
</protein>
<proteinExistence type="inferred from homology"/>
<evidence type="ECO:0000256" key="1">
    <source>
        <dbReference type="ARBA" id="ARBA00005750"/>
    </source>
</evidence>
<evidence type="ECO:0000256" key="4">
    <source>
        <dbReference type="ARBA" id="ARBA00051722"/>
    </source>
</evidence>
<dbReference type="GO" id="GO:0004725">
    <property type="term" value="F:protein tyrosine phosphatase activity"/>
    <property type="evidence" value="ECO:0007669"/>
    <property type="project" value="UniProtKB-EC"/>
</dbReference>
<keyword evidence="3" id="KW-0378">Hydrolase</keyword>
<evidence type="ECO:0000256" key="3">
    <source>
        <dbReference type="ARBA" id="ARBA00022801"/>
    </source>
</evidence>
<reference evidence="5 6" key="1">
    <citation type="submission" date="2020-01" db="EMBL/GenBank/DDBJ databases">
        <title>Muriicola jejuensis KCTC 22299.</title>
        <authorList>
            <person name="Wang G."/>
        </authorList>
    </citation>
    <scope>NUCLEOTIDE SEQUENCE [LARGE SCALE GENOMIC DNA]</scope>
    <source>
        <strain evidence="5 6">KCTC 22299</strain>
    </source>
</reference>
<dbReference type="PIRSF" id="PIRSF016557">
    <property type="entry name" value="Caps_synth_CpsB"/>
    <property type="match status" value="1"/>
</dbReference>
<dbReference type="GO" id="GO:0030145">
    <property type="term" value="F:manganese ion binding"/>
    <property type="evidence" value="ECO:0007669"/>
    <property type="project" value="InterPro"/>
</dbReference>
<name>A0A6P0UKD1_9FLAO</name>
<evidence type="ECO:0000313" key="5">
    <source>
        <dbReference type="EMBL" id="NER11513.1"/>
    </source>
</evidence>
<dbReference type="EC" id="3.1.3.48" evidence="2"/>
<dbReference type="PANTHER" id="PTHR39181:SF1">
    <property type="entry name" value="TYROSINE-PROTEIN PHOSPHATASE YWQE"/>
    <property type="match status" value="1"/>
</dbReference>
<keyword evidence="6" id="KW-1185">Reference proteome</keyword>
<evidence type="ECO:0000313" key="6">
    <source>
        <dbReference type="Proteomes" id="UP000468443"/>
    </source>
</evidence>
<comment type="catalytic activity">
    <reaction evidence="4">
        <text>O-phospho-L-tyrosyl-[protein] + H2O = L-tyrosyl-[protein] + phosphate</text>
        <dbReference type="Rhea" id="RHEA:10684"/>
        <dbReference type="Rhea" id="RHEA-COMP:10136"/>
        <dbReference type="Rhea" id="RHEA-COMP:20101"/>
        <dbReference type="ChEBI" id="CHEBI:15377"/>
        <dbReference type="ChEBI" id="CHEBI:43474"/>
        <dbReference type="ChEBI" id="CHEBI:46858"/>
        <dbReference type="ChEBI" id="CHEBI:61978"/>
        <dbReference type="EC" id="3.1.3.48"/>
    </reaction>
</comment>
<comment type="similarity">
    <text evidence="1">Belongs to the metallo-dependent hydrolases superfamily. CpsB/CapC family.</text>
</comment>
<dbReference type="SUPFAM" id="SSF89550">
    <property type="entry name" value="PHP domain-like"/>
    <property type="match status" value="1"/>
</dbReference>
<accession>A0A6P0UKD1</accession>
<dbReference type="Proteomes" id="UP000468443">
    <property type="component" value="Unassembled WGS sequence"/>
</dbReference>
<dbReference type="EMBL" id="JAABOP010000005">
    <property type="protein sequence ID" value="NER11513.1"/>
    <property type="molecule type" value="Genomic_DNA"/>
</dbReference>
<dbReference type="Pfam" id="PF19567">
    <property type="entry name" value="CpsB_CapC"/>
    <property type="match status" value="1"/>
</dbReference>
<dbReference type="AlphaFoldDB" id="A0A6P0UKD1"/>
<dbReference type="InterPro" id="IPR016195">
    <property type="entry name" value="Pol/histidinol_Pase-like"/>
</dbReference>
<comment type="caution">
    <text evidence="5">The sequence shown here is derived from an EMBL/GenBank/DDBJ whole genome shotgun (WGS) entry which is preliminary data.</text>
</comment>
<gene>
    <name evidence="5" type="ORF">GWK09_13355</name>
</gene>
<dbReference type="InterPro" id="IPR016667">
    <property type="entry name" value="Caps_polysacc_synth_CpsB/CapC"/>
</dbReference>
<organism evidence="5 6">
    <name type="scientific">Muriicola jejuensis</name>
    <dbReference type="NCBI Taxonomy" id="504488"/>
    <lineage>
        <taxon>Bacteria</taxon>
        <taxon>Pseudomonadati</taxon>
        <taxon>Bacteroidota</taxon>
        <taxon>Flavobacteriia</taxon>
        <taxon>Flavobacteriales</taxon>
        <taxon>Flavobacteriaceae</taxon>
        <taxon>Muriicola</taxon>
    </lineage>
</organism>
<dbReference type="PANTHER" id="PTHR39181">
    <property type="entry name" value="TYROSINE-PROTEIN PHOSPHATASE YWQE"/>
    <property type="match status" value="1"/>
</dbReference>
<sequence length="246" mass="28648">MFHIFSRKRFLVDALEGFVDIHNHILPGIDDGAKTVEDSIAMIREFESFGVTHFIATPHIMNDYYPNTPETIRSSYSKLRDELIAKKLDHITIGTAAEHMIDGHFEAILKKNEVMPLSEDYLLIEMSYLQASMNLEESIGHIASYGFFPVLAHPERYVYWHGRKSTYHKYRKDNVRFQMNLLSLSDYYGMDIKREAHRLLSAGIYDFVGSDVHNLRHLEALKNVQIVPRILDKVNPLIQNTIREFY</sequence>
<evidence type="ECO:0000256" key="2">
    <source>
        <dbReference type="ARBA" id="ARBA00013064"/>
    </source>
</evidence>
<dbReference type="Gene3D" id="3.20.20.140">
    <property type="entry name" value="Metal-dependent hydrolases"/>
    <property type="match status" value="1"/>
</dbReference>